<keyword evidence="2" id="KW-1185">Reference proteome</keyword>
<name>A0ABT6FCW4_9BACT</name>
<gene>
    <name evidence="1" type="ORF">PZE19_16655</name>
</gene>
<sequence length="122" mass="12844">MSHIVTIMTQLLDPAAVAAACRRLGLPEPVQGVAKLYSGEAAGLLVRLPGWVYPVVVDAAAGRVRYDNFDGAWGAPEHLHRLAQAYAVEKAKIEARKRGCSVVEHALADGSIKLTISVGGAS</sequence>
<comment type="caution">
    <text evidence="1">The sequence shown here is derived from an EMBL/GenBank/DDBJ whole genome shotgun (WGS) entry which is preliminary data.</text>
</comment>
<protein>
    <recommendedName>
        <fullName evidence="3">DUF1257 domain-containing protein</fullName>
    </recommendedName>
</protein>
<dbReference type="Proteomes" id="UP001216907">
    <property type="component" value="Unassembled WGS sequence"/>
</dbReference>
<organism evidence="1 2">
    <name type="scientific">Paludisphaera mucosa</name>
    <dbReference type="NCBI Taxonomy" id="3030827"/>
    <lineage>
        <taxon>Bacteria</taxon>
        <taxon>Pseudomonadati</taxon>
        <taxon>Planctomycetota</taxon>
        <taxon>Planctomycetia</taxon>
        <taxon>Isosphaerales</taxon>
        <taxon>Isosphaeraceae</taxon>
        <taxon>Paludisphaera</taxon>
    </lineage>
</organism>
<evidence type="ECO:0008006" key="3">
    <source>
        <dbReference type="Google" id="ProtNLM"/>
    </source>
</evidence>
<evidence type="ECO:0000313" key="2">
    <source>
        <dbReference type="Proteomes" id="UP001216907"/>
    </source>
</evidence>
<reference evidence="1 2" key="1">
    <citation type="submission" date="2023-03" db="EMBL/GenBank/DDBJ databases">
        <title>Paludisphaera mucosa sp. nov. a novel planctomycete from northern fen.</title>
        <authorList>
            <person name="Ivanova A."/>
        </authorList>
    </citation>
    <scope>NUCLEOTIDE SEQUENCE [LARGE SCALE GENOMIC DNA]</scope>
    <source>
        <strain evidence="1 2">Pla2</strain>
    </source>
</reference>
<dbReference type="EMBL" id="JARRAG010000002">
    <property type="protein sequence ID" value="MDG3005424.1"/>
    <property type="molecule type" value="Genomic_DNA"/>
</dbReference>
<proteinExistence type="predicted"/>
<accession>A0ABT6FCW4</accession>
<dbReference type="RefSeq" id="WP_277861760.1">
    <property type="nucleotide sequence ID" value="NZ_JARRAG010000002.1"/>
</dbReference>
<evidence type="ECO:0000313" key="1">
    <source>
        <dbReference type="EMBL" id="MDG3005424.1"/>
    </source>
</evidence>